<sequence length="279" mass="32637">MDTQQFTERLKQLKKNKDDRLSEEELDLLTKEMLCHIGVTDSILRDELIYPVFSQLIMNGDYTREQLAVLLAECLDENHLFYKIGRKNDDSVFTRSFSSLIIAVLLHKNLQSSFMDEKQLLTVKQALLLYLKEEKDIRGLVEEKGWAHSIAHAADAIDELIKQPGIQPYFQEIYEAVIRVMGTSSDCYCFEEDERMAIPVTEMLDRGFSEEVVLREITSLTEELEKNFHAGSVQQFIHRTNIKQFLRSLFFRLVDKQKSPQLQKDIMRAIVRTSRPYYK</sequence>
<dbReference type="AlphaFoldDB" id="A0A1G9P2U7"/>
<dbReference type="OrthoDB" id="7619731at2"/>
<protein>
    <recommendedName>
        <fullName evidence="3">DUF2785 domain-containing protein</fullName>
    </recommendedName>
</protein>
<dbReference type="STRING" id="482461.SAMN05216244_1245"/>
<keyword evidence="2" id="KW-1185">Reference proteome</keyword>
<dbReference type="EMBL" id="FNHF01000001">
    <property type="protein sequence ID" value="SDL92567.1"/>
    <property type="molecule type" value="Genomic_DNA"/>
</dbReference>
<evidence type="ECO:0008006" key="3">
    <source>
        <dbReference type="Google" id="ProtNLM"/>
    </source>
</evidence>
<dbReference type="InterPro" id="IPR021247">
    <property type="entry name" value="DUF2785"/>
</dbReference>
<gene>
    <name evidence="1" type="ORF">SAMN05216244_1245</name>
</gene>
<evidence type="ECO:0000313" key="1">
    <source>
        <dbReference type="EMBL" id="SDL92567.1"/>
    </source>
</evidence>
<organism evidence="1 2">
    <name type="scientific">Sediminibacillus halophilus</name>
    <dbReference type="NCBI Taxonomy" id="482461"/>
    <lineage>
        <taxon>Bacteria</taxon>
        <taxon>Bacillati</taxon>
        <taxon>Bacillota</taxon>
        <taxon>Bacilli</taxon>
        <taxon>Bacillales</taxon>
        <taxon>Bacillaceae</taxon>
        <taxon>Sediminibacillus</taxon>
    </lineage>
</organism>
<dbReference type="Proteomes" id="UP000182347">
    <property type="component" value="Unassembled WGS sequence"/>
</dbReference>
<proteinExistence type="predicted"/>
<dbReference type="Pfam" id="PF10978">
    <property type="entry name" value="DUF2785"/>
    <property type="match status" value="1"/>
</dbReference>
<accession>A0A1G9P2U7</accession>
<name>A0A1G9P2U7_9BACI</name>
<evidence type="ECO:0000313" key="2">
    <source>
        <dbReference type="Proteomes" id="UP000182347"/>
    </source>
</evidence>
<reference evidence="2" key="1">
    <citation type="submission" date="2016-10" db="EMBL/GenBank/DDBJ databases">
        <authorList>
            <person name="Varghese N."/>
            <person name="Submissions S."/>
        </authorList>
    </citation>
    <scope>NUCLEOTIDE SEQUENCE [LARGE SCALE GENOMIC DNA]</scope>
    <source>
        <strain evidence="2">CGMCC 1.6199</strain>
    </source>
</reference>
<dbReference type="RefSeq" id="WP_074597933.1">
    <property type="nucleotide sequence ID" value="NZ_FNHF01000001.1"/>
</dbReference>